<organism evidence="1 2">
    <name type="scientific">Bacillus swezeyi</name>
    <dbReference type="NCBI Taxonomy" id="1925020"/>
    <lineage>
        <taxon>Bacteria</taxon>
        <taxon>Bacillati</taxon>
        <taxon>Bacillota</taxon>
        <taxon>Bacilli</taxon>
        <taxon>Bacillales</taxon>
        <taxon>Bacillaceae</taxon>
        <taxon>Bacillus</taxon>
    </lineage>
</organism>
<sequence length="67" mass="8123">MCLKILFSYIKDVMKNSFSIEWYTAWAGEEDMEISKKRELVLSEFTSPSQLILEDREYLRIVQKKWQ</sequence>
<dbReference type="OrthoDB" id="2938644at2"/>
<comment type="caution">
    <text evidence="1">The sequence shown here is derived from an EMBL/GenBank/DDBJ whole genome shotgun (WGS) entry which is preliminary data.</text>
</comment>
<dbReference type="Proteomes" id="UP000187367">
    <property type="component" value="Unassembled WGS sequence"/>
</dbReference>
<dbReference type="EMBL" id="MTJL01000041">
    <property type="protein sequence ID" value="OMI00413.1"/>
    <property type="molecule type" value="Genomic_DNA"/>
</dbReference>
<evidence type="ECO:0000313" key="2">
    <source>
        <dbReference type="Proteomes" id="UP000187367"/>
    </source>
</evidence>
<name>A0A1R1RSK5_9BACI</name>
<accession>A0A1R1RSK5</accession>
<accession>A0A1R1QBF8</accession>
<protein>
    <submittedName>
        <fullName evidence="1">Uncharacterized protein</fullName>
    </submittedName>
</protein>
<proteinExistence type="predicted"/>
<keyword evidence="2" id="KW-1185">Reference proteome</keyword>
<dbReference type="AlphaFoldDB" id="A0A1R1RSK5"/>
<gene>
    <name evidence="1" type="ORF">BW143_18470</name>
</gene>
<evidence type="ECO:0000313" key="1">
    <source>
        <dbReference type="EMBL" id="OMI00413.1"/>
    </source>
</evidence>
<reference evidence="1 2" key="1">
    <citation type="submission" date="2017-01" db="EMBL/GenBank/DDBJ databases">
        <title>Bacillus phylogenomics.</title>
        <authorList>
            <person name="Dunlap C."/>
        </authorList>
    </citation>
    <scope>NUCLEOTIDE SEQUENCE [LARGE SCALE GENOMIC DNA]</scope>
    <source>
        <strain evidence="1 2">NRRL B-41282</strain>
    </source>
</reference>